<name>A0A6P6AGM5_DURZI</name>
<protein>
    <submittedName>
        <fullName evidence="2">Uncharacterized protein LOC111309266</fullName>
    </submittedName>
</protein>
<keyword evidence="1" id="KW-1185">Reference proteome</keyword>
<dbReference type="KEGG" id="dzi:111309266"/>
<reference evidence="2" key="1">
    <citation type="submission" date="2025-08" db="UniProtKB">
        <authorList>
            <consortium name="RefSeq"/>
        </authorList>
    </citation>
    <scope>IDENTIFICATION</scope>
    <source>
        <tissue evidence="2">Fruit stalk</tissue>
    </source>
</reference>
<dbReference type="AlphaFoldDB" id="A0A6P6AGM5"/>
<proteinExistence type="predicted"/>
<evidence type="ECO:0000313" key="1">
    <source>
        <dbReference type="Proteomes" id="UP000515121"/>
    </source>
</evidence>
<accession>A0A6P6AGM5</accession>
<sequence>MGSRGSSFQADADRRYNYHAYQLLPLLLINGSYFKVLQASSLMQRLFQFLFLFNSGNNSALFSPCHASQVGEMVHEFGSMKEADLVPEFITYDTLPNNLRKVGRLDIG</sequence>
<gene>
    <name evidence="2" type="primary">LOC111309266</name>
</gene>
<dbReference type="GeneID" id="111309266"/>
<organism evidence="1 2">
    <name type="scientific">Durio zibethinus</name>
    <name type="common">Durian</name>
    <dbReference type="NCBI Taxonomy" id="66656"/>
    <lineage>
        <taxon>Eukaryota</taxon>
        <taxon>Viridiplantae</taxon>
        <taxon>Streptophyta</taxon>
        <taxon>Embryophyta</taxon>
        <taxon>Tracheophyta</taxon>
        <taxon>Spermatophyta</taxon>
        <taxon>Magnoliopsida</taxon>
        <taxon>eudicotyledons</taxon>
        <taxon>Gunneridae</taxon>
        <taxon>Pentapetalae</taxon>
        <taxon>rosids</taxon>
        <taxon>malvids</taxon>
        <taxon>Malvales</taxon>
        <taxon>Malvaceae</taxon>
        <taxon>Helicteroideae</taxon>
        <taxon>Durio</taxon>
    </lineage>
</organism>
<dbReference type="RefSeq" id="XP_022764017.1">
    <property type="nucleotide sequence ID" value="XM_022908282.1"/>
</dbReference>
<dbReference type="Proteomes" id="UP000515121">
    <property type="component" value="Unplaced"/>
</dbReference>
<dbReference type="OrthoDB" id="185373at2759"/>
<evidence type="ECO:0000313" key="2">
    <source>
        <dbReference type="RefSeq" id="XP_022764017.1"/>
    </source>
</evidence>